<dbReference type="InterPro" id="IPR039424">
    <property type="entry name" value="SBP_5"/>
</dbReference>
<dbReference type="PIRSF" id="PIRSF002741">
    <property type="entry name" value="MppA"/>
    <property type="match status" value="1"/>
</dbReference>
<dbReference type="SUPFAM" id="SSF53850">
    <property type="entry name" value="Periplasmic binding protein-like II"/>
    <property type="match status" value="1"/>
</dbReference>
<dbReference type="EMBL" id="JBHRSK010000001">
    <property type="protein sequence ID" value="MFC2966535.1"/>
    <property type="molecule type" value="Genomic_DNA"/>
</dbReference>
<organism evidence="6 7">
    <name type="scientific">Acidimangrovimonas pyrenivorans</name>
    <dbReference type="NCBI Taxonomy" id="2030798"/>
    <lineage>
        <taxon>Bacteria</taxon>
        <taxon>Pseudomonadati</taxon>
        <taxon>Pseudomonadota</taxon>
        <taxon>Alphaproteobacteria</taxon>
        <taxon>Rhodobacterales</taxon>
        <taxon>Paracoccaceae</taxon>
        <taxon>Acidimangrovimonas</taxon>
    </lineage>
</organism>
<dbReference type="Gene3D" id="3.40.190.10">
    <property type="entry name" value="Periplasmic binding protein-like II"/>
    <property type="match status" value="1"/>
</dbReference>
<accession>A0ABV7AC67</accession>
<feature type="chain" id="PRO_5046988254" evidence="4">
    <location>
        <begin position="27"/>
        <end position="533"/>
    </location>
</feature>
<dbReference type="InterPro" id="IPR030678">
    <property type="entry name" value="Peptide/Ni-bd"/>
</dbReference>
<dbReference type="PANTHER" id="PTHR30290">
    <property type="entry name" value="PERIPLASMIC BINDING COMPONENT OF ABC TRANSPORTER"/>
    <property type="match status" value="1"/>
</dbReference>
<keyword evidence="7" id="KW-1185">Reference proteome</keyword>
<name>A0ABV7AC67_9RHOB</name>
<dbReference type="Gene3D" id="3.10.105.10">
    <property type="entry name" value="Dipeptide-binding Protein, Domain 3"/>
    <property type="match status" value="1"/>
</dbReference>
<dbReference type="InterPro" id="IPR023765">
    <property type="entry name" value="SBP_5_CS"/>
</dbReference>
<comment type="caution">
    <text evidence="6">The sequence shown here is derived from an EMBL/GenBank/DDBJ whole genome shotgun (WGS) entry which is preliminary data.</text>
</comment>
<dbReference type="Pfam" id="PF00496">
    <property type="entry name" value="SBP_bac_5"/>
    <property type="match status" value="1"/>
</dbReference>
<keyword evidence="3 4" id="KW-0732">Signal</keyword>
<gene>
    <name evidence="6" type="ORF">ACFOES_00360</name>
</gene>
<evidence type="ECO:0000313" key="6">
    <source>
        <dbReference type="EMBL" id="MFC2966535.1"/>
    </source>
</evidence>
<dbReference type="PROSITE" id="PS01040">
    <property type="entry name" value="SBP_BACTERIAL_5"/>
    <property type="match status" value="1"/>
</dbReference>
<evidence type="ECO:0000256" key="3">
    <source>
        <dbReference type="ARBA" id="ARBA00022729"/>
    </source>
</evidence>
<evidence type="ECO:0000256" key="4">
    <source>
        <dbReference type="SAM" id="SignalP"/>
    </source>
</evidence>
<dbReference type="InterPro" id="IPR000914">
    <property type="entry name" value="SBP_5_dom"/>
</dbReference>
<feature type="signal peptide" evidence="4">
    <location>
        <begin position="1"/>
        <end position="26"/>
    </location>
</feature>
<comment type="subcellular location">
    <subcellularLocation>
        <location evidence="1">Periplasm</location>
    </subcellularLocation>
</comment>
<dbReference type="PANTHER" id="PTHR30290:SF34">
    <property type="entry name" value="ABC TRANSPORTER, PERIPLASMIC OLIGO-PEPTIDE BINDING PROTEIN, PUTATIVE-RELATED"/>
    <property type="match status" value="1"/>
</dbReference>
<feature type="domain" description="Solute-binding protein family 5" evidence="5">
    <location>
        <begin position="78"/>
        <end position="438"/>
    </location>
</feature>
<dbReference type="Gene3D" id="3.90.76.10">
    <property type="entry name" value="Dipeptide-binding Protein, Domain 1"/>
    <property type="match status" value="1"/>
</dbReference>
<reference evidence="7" key="1">
    <citation type="journal article" date="2019" name="Int. J. Syst. Evol. Microbiol.">
        <title>The Global Catalogue of Microorganisms (GCM) 10K type strain sequencing project: providing services to taxonomists for standard genome sequencing and annotation.</title>
        <authorList>
            <consortium name="The Broad Institute Genomics Platform"/>
            <consortium name="The Broad Institute Genome Sequencing Center for Infectious Disease"/>
            <person name="Wu L."/>
            <person name="Ma J."/>
        </authorList>
    </citation>
    <scope>NUCLEOTIDE SEQUENCE [LARGE SCALE GENOMIC DNA]</scope>
    <source>
        <strain evidence="7">KCTC 62192</strain>
    </source>
</reference>
<sequence>MNAVTRLLTGAAMGVALSLSSGAVLAKTPDNMLVVAQRIDDLITMDPAQSYEFTGGDISRNIYSKLVTFDPADLSAGYKPSIATKWDVSEDGKTVTFTIRKGVKFHSGNPLRPEDVAFSLQRAVLLNKTPSFILTQFGFSKDNVKDTIKVVGDDQVSITTDKRYATSFLLNCLTATIAGIVDEKTVMAHEKDGDMGNEWLKTNDAGSGPYVLTSWKPNDSYTLTAFNDYWGGAPAMKRIIVRHVQESATQRLMLEKGDIDVARNLNPEDVQAIEKEDGLKVDNELRGRLMYISFNQKDPELSKPKVVEALKYLVDYKGMVNSFLKGQWQVHQSFLPLTYLGQIKDNPYSFNVDKAKELLKEAGVKDLTITAGVRDAQERLEIAQSLQNTFAQAGVTLKIEVGTGKQVLGKYRARQLQMYVGAWGPDYPDPQTNAGTFAWNPNNADDAKLTGSLAWRNAWDPGKFNQMVDAAVVEPDRAKRAKMYEDMQREWQKTAPFGVLFQKVEQTGLAADVQHLNVGGAITAISYWAITKE</sequence>
<evidence type="ECO:0000256" key="2">
    <source>
        <dbReference type="ARBA" id="ARBA00005695"/>
    </source>
</evidence>
<dbReference type="CDD" id="cd08512">
    <property type="entry name" value="PBP2_NikA_DppA_OppA_like_7"/>
    <property type="match status" value="1"/>
</dbReference>
<proteinExistence type="inferred from homology"/>
<evidence type="ECO:0000256" key="1">
    <source>
        <dbReference type="ARBA" id="ARBA00004418"/>
    </source>
</evidence>
<dbReference type="Proteomes" id="UP001595443">
    <property type="component" value="Unassembled WGS sequence"/>
</dbReference>
<evidence type="ECO:0000313" key="7">
    <source>
        <dbReference type="Proteomes" id="UP001595443"/>
    </source>
</evidence>
<dbReference type="RefSeq" id="WP_377830749.1">
    <property type="nucleotide sequence ID" value="NZ_JBHRSK010000001.1"/>
</dbReference>
<protein>
    <submittedName>
        <fullName evidence="6">ABC transporter substrate-binding protein</fullName>
    </submittedName>
</protein>
<comment type="similarity">
    <text evidence="2">Belongs to the bacterial solute-binding protein 5 family.</text>
</comment>
<evidence type="ECO:0000259" key="5">
    <source>
        <dbReference type="Pfam" id="PF00496"/>
    </source>
</evidence>